<protein>
    <submittedName>
        <fullName evidence="2">Cysteine desulfurase</fullName>
    </submittedName>
</protein>
<accession>A0A1I7XD46</accession>
<proteinExistence type="predicted"/>
<keyword evidence="1" id="KW-1185">Reference proteome</keyword>
<reference evidence="2" key="1">
    <citation type="submission" date="2016-11" db="UniProtKB">
        <authorList>
            <consortium name="WormBaseParasite"/>
        </authorList>
    </citation>
    <scope>IDENTIFICATION</scope>
</reference>
<name>A0A1I7XD46_HETBA</name>
<sequence length="154" mass="17256">MLFSSASFHTSVSTYSNPFRKLSSIYRNSSPSTSPEPSPTTSWGLWLVSTLQGNLTTSDDRRRLVGDIARMSEEEQDNLIEFLQNGAAPCALENNACKQFLCNTSDLRTALTLNDPKREPINTEMTKVRSRTLPNKSSKRVTWLDMRKSATFSA</sequence>
<dbReference type="Proteomes" id="UP000095283">
    <property type="component" value="Unplaced"/>
</dbReference>
<evidence type="ECO:0000313" key="2">
    <source>
        <dbReference type="WBParaSite" id="Hba_15567"/>
    </source>
</evidence>
<evidence type="ECO:0000313" key="1">
    <source>
        <dbReference type="Proteomes" id="UP000095283"/>
    </source>
</evidence>
<dbReference type="WBParaSite" id="Hba_15567">
    <property type="protein sequence ID" value="Hba_15567"/>
    <property type="gene ID" value="Hba_15567"/>
</dbReference>
<organism evidence="1 2">
    <name type="scientific">Heterorhabditis bacteriophora</name>
    <name type="common">Entomopathogenic nematode worm</name>
    <dbReference type="NCBI Taxonomy" id="37862"/>
    <lineage>
        <taxon>Eukaryota</taxon>
        <taxon>Metazoa</taxon>
        <taxon>Ecdysozoa</taxon>
        <taxon>Nematoda</taxon>
        <taxon>Chromadorea</taxon>
        <taxon>Rhabditida</taxon>
        <taxon>Rhabditina</taxon>
        <taxon>Rhabditomorpha</taxon>
        <taxon>Strongyloidea</taxon>
        <taxon>Heterorhabditidae</taxon>
        <taxon>Heterorhabditis</taxon>
    </lineage>
</organism>
<dbReference type="AlphaFoldDB" id="A0A1I7XD46"/>